<dbReference type="GO" id="GO:0003677">
    <property type="term" value="F:DNA binding"/>
    <property type="evidence" value="ECO:0007669"/>
    <property type="project" value="InterPro"/>
</dbReference>
<organism evidence="2 3">
    <name type="scientific">Actinospica durhamensis</name>
    <dbReference type="NCBI Taxonomy" id="1508375"/>
    <lineage>
        <taxon>Bacteria</taxon>
        <taxon>Bacillati</taxon>
        <taxon>Actinomycetota</taxon>
        <taxon>Actinomycetes</taxon>
        <taxon>Catenulisporales</taxon>
        <taxon>Actinospicaceae</taxon>
        <taxon>Actinospica</taxon>
    </lineage>
</organism>
<evidence type="ECO:0000259" key="1">
    <source>
        <dbReference type="Pfam" id="PF01609"/>
    </source>
</evidence>
<dbReference type="EMBL" id="JAGSOG010000084">
    <property type="protein sequence ID" value="MBR7835134.1"/>
    <property type="molecule type" value="Genomic_DNA"/>
</dbReference>
<dbReference type="InterPro" id="IPR002559">
    <property type="entry name" value="Transposase_11"/>
</dbReference>
<reference evidence="2" key="1">
    <citation type="submission" date="2021-04" db="EMBL/GenBank/DDBJ databases">
        <title>Genome based classification of Actinospica acidithermotolerans sp. nov., an actinobacterium isolated from an Indonesian hot spring.</title>
        <authorList>
            <person name="Kusuma A.B."/>
            <person name="Putra K.E."/>
            <person name="Nafisah S."/>
            <person name="Loh J."/>
            <person name="Nouioui I."/>
            <person name="Goodfellow M."/>
        </authorList>
    </citation>
    <scope>NUCLEOTIDE SEQUENCE</scope>
    <source>
        <strain evidence="2">CSCA 57</strain>
    </source>
</reference>
<comment type="caution">
    <text evidence="2">The sequence shown here is derived from an EMBL/GenBank/DDBJ whole genome shotgun (WGS) entry which is preliminary data.</text>
</comment>
<dbReference type="SUPFAM" id="SSF53098">
    <property type="entry name" value="Ribonuclease H-like"/>
    <property type="match status" value="1"/>
</dbReference>
<proteinExistence type="predicted"/>
<dbReference type="InterPro" id="IPR012337">
    <property type="entry name" value="RNaseH-like_sf"/>
</dbReference>
<sequence>MPGARWRGLRTVAIDGTGVQVADREAVTARYAERGSARATGYPLLRLVLLVETGTRAVIGAVFGPECEGEQVYAARLLDRLGAGMLLLMDAAFDGWQLLRDVQATQAHYLVRSGARRCPTIQSRLPDRSYLARLGGGRLAVRVIEAWVTVTLQDGSVRREQWRLITICSTTGATRPGTCWRCTTSGGRPRRRTRT</sequence>
<name>A0A941EU60_9ACTN</name>
<protein>
    <submittedName>
        <fullName evidence="2">Transposase</fullName>
    </submittedName>
</protein>
<evidence type="ECO:0000313" key="2">
    <source>
        <dbReference type="EMBL" id="MBR7835134.1"/>
    </source>
</evidence>
<feature type="domain" description="Transposase IS4-like" evidence="1">
    <location>
        <begin position="7"/>
        <end position="113"/>
    </location>
</feature>
<gene>
    <name evidence="2" type="ORF">KDL01_17810</name>
</gene>
<evidence type="ECO:0000313" key="3">
    <source>
        <dbReference type="Proteomes" id="UP000675781"/>
    </source>
</evidence>
<dbReference type="GO" id="GO:0004803">
    <property type="term" value="F:transposase activity"/>
    <property type="evidence" value="ECO:0007669"/>
    <property type="project" value="InterPro"/>
</dbReference>
<dbReference type="Proteomes" id="UP000675781">
    <property type="component" value="Unassembled WGS sequence"/>
</dbReference>
<dbReference type="Pfam" id="PF01609">
    <property type="entry name" value="DDE_Tnp_1"/>
    <property type="match status" value="1"/>
</dbReference>
<keyword evidence="3" id="KW-1185">Reference proteome</keyword>
<accession>A0A941EU60</accession>
<dbReference type="AlphaFoldDB" id="A0A941EU60"/>
<dbReference type="GO" id="GO:0006313">
    <property type="term" value="P:DNA transposition"/>
    <property type="evidence" value="ECO:0007669"/>
    <property type="project" value="InterPro"/>
</dbReference>